<evidence type="ECO:0000313" key="10">
    <source>
        <dbReference type="Proteomes" id="UP001164472"/>
    </source>
</evidence>
<evidence type="ECO:0000259" key="8">
    <source>
        <dbReference type="PROSITE" id="PS52029"/>
    </source>
</evidence>
<gene>
    <name evidence="9" type="ORF">NNL22_09835</name>
</gene>
<evidence type="ECO:0000256" key="4">
    <source>
        <dbReference type="ARBA" id="ARBA00022960"/>
    </source>
</evidence>
<dbReference type="SUPFAM" id="SSF141523">
    <property type="entry name" value="L,D-transpeptidase catalytic domain-like"/>
    <property type="match status" value="1"/>
</dbReference>
<evidence type="ECO:0000256" key="7">
    <source>
        <dbReference type="PROSITE-ProRule" id="PRU01373"/>
    </source>
</evidence>
<dbReference type="PROSITE" id="PS52029">
    <property type="entry name" value="LD_TPASE"/>
    <property type="match status" value="1"/>
</dbReference>
<feature type="domain" description="L,D-TPase catalytic" evidence="8">
    <location>
        <begin position="7"/>
        <end position="145"/>
    </location>
</feature>
<feature type="active site" description="Nucleophile" evidence="7">
    <location>
        <position position="121"/>
    </location>
</feature>
<dbReference type="CDD" id="cd16913">
    <property type="entry name" value="YkuD_like"/>
    <property type="match status" value="1"/>
</dbReference>
<evidence type="ECO:0000256" key="3">
    <source>
        <dbReference type="ARBA" id="ARBA00022679"/>
    </source>
</evidence>
<evidence type="ECO:0000256" key="6">
    <source>
        <dbReference type="ARBA" id="ARBA00023316"/>
    </source>
</evidence>
<evidence type="ECO:0000256" key="1">
    <source>
        <dbReference type="ARBA" id="ARBA00004752"/>
    </source>
</evidence>
<evidence type="ECO:0000313" key="9">
    <source>
        <dbReference type="EMBL" id="UZW73354.1"/>
    </source>
</evidence>
<feature type="active site" description="Proton donor/acceptor" evidence="7">
    <location>
        <position position="97"/>
    </location>
</feature>
<dbReference type="GO" id="GO:0004180">
    <property type="term" value="F:carboxypeptidase activity"/>
    <property type="evidence" value="ECO:0007669"/>
    <property type="project" value="UniProtKB-ARBA"/>
</dbReference>
<dbReference type="PANTHER" id="PTHR36699">
    <property type="entry name" value="LD-TRANSPEPTIDASE"/>
    <property type="match status" value="1"/>
</dbReference>
<dbReference type="PANTHER" id="PTHR36699:SF1">
    <property type="entry name" value="L,D-TRANSPEPTIDASE YAFK-RELATED"/>
    <property type="match status" value="1"/>
</dbReference>
<reference evidence="9" key="1">
    <citation type="submission" date="2022-07" db="EMBL/GenBank/DDBJ databases">
        <title>Alkalimarinus sp. nov., isolated from gut of a Alitta virens.</title>
        <authorList>
            <person name="Yang A.I."/>
            <person name="Shin N.-R."/>
        </authorList>
    </citation>
    <scope>NUCLEOTIDE SEQUENCE</scope>
    <source>
        <strain evidence="9">FA028</strain>
    </source>
</reference>
<protein>
    <submittedName>
        <fullName evidence="9">L,D-transpeptidase family protein</fullName>
    </submittedName>
</protein>
<dbReference type="GO" id="GO:0009252">
    <property type="term" value="P:peptidoglycan biosynthetic process"/>
    <property type="evidence" value="ECO:0007669"/>
    <property type="project" value="UniProtKB-KW"/>
</dbReference>
<dbReference type="AlphaFoldDB" id="A0A9E8KN49"/>
<dbReference type="GO" id="GO:0071555">
    <property type="term" value="P:cell wall organization"/>
    <property type="evidence" value="ECO:0007669"/>
    <property type="project" value="UniProtKB-UniRule"/>
</dbReference>
<dbReference type="Gene3D" id="2.40.440.10">
    <property type="entry name" value="L,D-transpeptidase catalytic domain-like"/>
    <property type="match status" value="1"/>
</dbReference>
<sequence>MDLPKADRVLVKKSERKLLLYKDGEPFRRYDIALGDNPKGHKQFEGDEKTPEGTYVLDWRNQNSKFYRSIHISYPNEQDQAYALSQGRDPGGMIMIHGRPNKSRDPVSAWVLDKVDWTDGCIAVKNDEMDEIWAAIDNGTPIEIHP</sequence>
<comment type="pathway">
    <text evidence="1 7">Cell wall biogenesis; peptidoglycan biosynthesis.</text>
</comment>
<dbReference type="InterPro" id="IPR005490">
    <property type="entry name" value="LD_TPept_cat_dom"/>
</dbReference>
<dbReference type="Pfam" id="PF03734">
    <property type="entry name" value="YkuD"/>
    <property type="match status" value="1"/>
</dbReference>
<dbReference type="KEGG" id="asem:NNL22_09835"/>
<dbReference type="Proteomes" id="UP001164472">
    <property type="component" value="Chromosome"/>
</dbReference>
<keyword evidence="4 7" id="KW-0133">Cell shape</keyword>
<comment type="similarity">
    <text evidence="2">Belongs to the YkuD family.</text>
</comment>
<dbReference type="EMBL" id="CP101527">
    <property type="protein sequence ID" value="UZW73354.1"/>
    <property type="molecule type" value="Genomic_DNA"/>
</dbReference>
<proteinExistence type="inferred from homology"/>
<keyword evidence="5 7" id="KW-0573">Peptidoglycan synthesis</keyword>
<accession>A0A9E8KN49</accession>
<keyword evidence="6 7" id="KW-0961">Cell wall biogenesis/degradation</keyword>
<dbReference type="GO" id="GO:0008360">
    <property type="term" value="P:regulation of cell shape"/>
    <property type="evidence" value="ECO:0007669"/>
    <property type="project" value="UniProtKB-UniRule"/>
</dbReference>
<keyword evidence="3" id="KW-0808">Transferase</keyword>
<dbReference type="GO" id="GO:0016740">
    <property type="term" value="F:transferase activity"/>
    <property type="evidence" value="ECO:0007669"/>
    <property type="project" value="UniProtKB-KW"/>
</dbReference>
<keyword evidence="10" id="KW-1185">Reference proteome</keyword>
<dbReference type="InterPro" id="IPR038063">
    <property type="entry name" value="Transpep_catalytic_dom"/>
</dbReference>
<dbReference type="RefSeq" id="WP_267267756.1">
    <property type="nucleotide sequence ID" value="NZ_CP101527.1"/>
</dbReference>
<evidence type="ECO:0000256" key="2">
    <source>
        <dbReference type="ARBA" id="ARBA00005992"/>
    </source>
</evidence>
<organism evidence="9 10">
    <name type="scientific">Alkalimarinus sediminis</name>
    <dbReference type="NCBI Taxonomy" id="1632866"/>
    <lineage>
        <taxon>Bacteria</taxon>
        <taxon>Pseudomonadati</taxon>
        <taxon>Pseudomonadota</taxon>
        <taxon>Gammaproteobacteria</taxon>
        <taxon>Alteromonadales</taxon>
        <taxon>Alteromonadaceae</taxon>
        <taxon>Alkalimarinus</taxon>
    </lineage>
</organism>
<name>A0A9E8KN49_9ALTE</name>
<evidence type="ECO:0000256" key="5">
    <source>
        <dbReference type="ARBA" id="ARBA00022984"/>
    </source>
</evidence>